<name>A0A9Q1G630_SYNKA</name>
<accession>A0A9Q1G630</accession>
<keyword evidence="3" id="KW-1185">Reference proteome</keyword>
<feature type="compositionally biased region" description="Basic and acidic residues" evidence="1">
    <location>
        <begin position="137"/>
        <end position="169"/>
    </location>
</feature>
<evidence type="ECO:0000313" key="3">
    <source>
        <dbReference type="Proteomes" id="UP001152622"/>
    </source>
</evidence>
<evidence type="ECO:0000313" key="2">
    <source>
        <dbReference type="EMBL" id="KAJ8375911.1"/>
    </source>
</evidence>
<organism evidence="2 3">
    <name type="scientific">Synaphobranchus kaupii</name>
    <name type="common">Kaup's arrowtooth eel</name>
    <dbReference type="NCBI Taxonomy" id="118154"/>
    <lineage>
        <taxon>Eukaryota</taxon>
        <taxon>Metazoa</taxon>
        <taxon>Chordata</taxon>
        <taxon>Craniata</taxon>
        <taxon>Vertebrata</taxon>
        <taxon>Euteleostomi</taxon>
        <taxon>Actinopterygii</taxon>
        <taxon>Neopterygii</taxon>
        <taxon>Teleostei</taxon>
        <taxon>Anguilliformes</taxon>
        <taxon>Synaphobranchidae</taxon>
        <taxon>Synaphobranchus</taxon>
    </lineage>
</organism>
<sequence>MVGRAFCAFHLRRLGTSRDTGVQVLPCHREKASGMVSDSRSTYKTQEGNGQDYQQVFTPKWAAKSKCLANVESTSPPLPHFTAFTSICLNSRLAGVWKKLWIVSLGEDKLFYGLVASNGSRHPPSFQPPGYQSGDASSERMTRSPDEKPLTSAREVYKSEAFSKTDMRSQKGGAEPTRDPG</sequence>
<gene>
    <name evidence="2" type="ORF">SKAU_G00064910</name>
</gene>
<dbReference type="AlphaFoldDB" id="A0A9Q1G630"/>
<feature type="region of interest" description="Disordered" evidence="1">
    <location>
        <begin position="121"/>
        <end position="181"/>
    </location>
</feature>
<reference evidence="2" key="1">
    <citation type="journal article" date="2023" name="Science">
        <title>Genome structures resolve the early diversification of teleost fishes.</title>
        <authorList>
            <person name="Parey E."/>
            <person name="Louis A."/>
            <person name="Montfort J."/>
            <person name="Bouchez O."/>
            <person name="Roques C."/>
            <person name="Iampietro C."/>
            <person name="Lluch J."/>
            <person name="Castinel A."/>
            <person name="Donnadieu C."/>
            <person name="Desvignes T."/>
            <person name="Floi Bucao C."/>
            <person name="Jouanno E."/>
            <person name="Wen M."/>
            <person name="Mejri S."/>
            <person name="Dirks R."/>
            <person name="Jansen H."/>
            <person name="Henkel C."/>
            <person name="Chen W.J."/>
            <person name="Zahm M."/>
            <person name="Cabau C."/>
            <person name="Klopp C."/>
            <person name="Thompson A.W."/>
            <person name="Robinson-Rechavi M."/>
            <person name="Braasch I."/>
            <person name="Lecointre G."/>
            <person name="Bobe J."/>
            <person name="Postlethwait J.H."/>
            <person name="Berthelot C."/>
            <person name="Roest Crollius H."/>
            <person name="Guiguen Y."/>
        </authorList>
    </citation>
    <scope>NUCLEOTIDE SEQUENCE</scope>
    <source>
        <strain evidence="2">WJC10195</strain>
    </source>
</reference>
<dbReference type="EMBL" id="JAINUF010000002">
    <property type="protein sequence ID" value="KAJ8375911.1"/>
    <property type="molecule type" value="Genomic_DNA"/>
</dbReference>
<proteinExistence type="predicted"/>
<dbReference type="Proteomes" id="UP001152622">
    <property type="component" value="Chromosome 2"/>
</dbReference>
<evidence type="ECO:0000256" key="1">
    <source>
        <dbReference type="SAM" id="MobiDB-lite"/>
    </source>
</evidence>
<protein>
    <submittedName>
        <fullName evidence="2">Uncharacterized protein</fullName>
    </submittedName>
</protein>
<comment type="caution">
    <text evidence="2">The sequence shown here is derived from an EMBL/GenBank/DDBJ whole genome shotgun (WGS) entry which is preliminary data.</text>
</comment>